<dbReference type="PRINTS" id="PR00110">
    <property type="entry name" value="ALPHAAMYLASE"/>
</dbReference>
<comment type="catalytic activity">
    <reaction evidence="6">
        <text>Endohydrolysis of (1-&gt;4)-alpha-D-glucosidic linkages in polysaccharides containing three or more (1-&gt;4)-alpha-linked D-glucose units.</text>
        <dbReference type="EC" id="3.2.1.1"/>
    </reaction>
</comment>
<evidence type="ECO:0000256" key="4">
    <source>
        <dbReference type="ARBA" id="ARBA00023295"/>
    </source>
</evidence>
<dbReference type="AlphaFoldDB" id="A0A1H9UJ16"/>
<dbReference type="Gene3D" id="3.20.20.80">
    <property type="entry name" value="Glycosidases"/>
    <property type="match status" value="2"/>
</dbReference>
<accession>A0A1H9UJ16</accession>
<dbReference type="SMART" id="SM00642">
    <property type="entry name" value="Aamy"/>
    <property type="match status" value="1"/>
</dbReference>
<dbReference type="NCBIfam" id="NF008183">
    <property type="entry name" value="PRK10933.1"/>
    <property type="match status" value="1"/>
</dbReference>
<dbReference type="EC" id="3.2.1.1" evidence="6"/>
<dbReference type="InterPro" id="IPR013780">
    <property type="entry name" value="Glyco_hydro_b"/>
</dbReference>
<dbReference type="GO" id="GO:0009313">
    <property type="term" value="P:oligosaccharide catabolic process"/>
    <property type="evidence" value="ECO:0007669"/>
    <property type="project" value="TreeGrafter"/>
</dbReference>
<dbReference type="FunFam" id="3.90.400.10:FF:000002">
    <property type="entry name" value="Sucrose isomerase"/>
    <property type="match status" value="1"/>
</dbReference>
<evidence type="ECO:0000259" key="7">
    <source>
        <dbReference type="SMART" id="SM00642"/>
    </source>
</evidence>
<evidence type="ECO:0000256" key="5">
    <source>
        <dbReference type="RuleBase" id="RU003615"/>
    </source>
</evidence>
<name>A0A1H9UJ16_9BACI</name>
<evidence type="ECO:0000256" key="6">
    <source>
        <dbReference type="RuleBase" id="RU361134"/>
    </source>
</evidence>
<comment type="similarity">
    <text evidence="2 5">Belongs to the glycosyl hydrolase 13 family.</text>
</comment>
<gene>
    <name evidence="8" type="ORF">SAMN05444126_11470</name>
</gene>
<dbReference type="PANTHER" id="PTHR10357:SF178">
    <property type="entry name" value="OLIGO-1,6-GLUCOSIDASE 3-RELATED"/>
    <property type="match status" value="1"/>
</dbReference>
<dbReference type="Gene3D" id="2.60.40.1180">
    <property type="entry name" value="Golgi alpha-mannosidase II"/>
    <property type="match status" value="1"/>
</dbReference>
<comment type="caution">
    <text evidence="8">The sequence shown here is derived from an EMBL/GenBank/DDBJ whole genome shotgun (WGS) entry which is preliminary data.</text>
</comment>
<evidence type="ECO:0000313" key="9">
    <source>
        <dbReference type="Proteomes" id="UP000199318"/>
    </source>
</evidence>
<dbReference type="Proteomes" id="UP000199318">
    <property type="component" value="Unassembled WGS sequence"/>
</dbReference>
<dbReference type="GO" id="GO:0005737">
    <property type="term" value="C:cytoplasm"/>
    <property type="evidence" value="ECO:0007669"/>
    <property type="project" value="UniProtKB-SubCell"/>
</dbReference>
<dbReference type="EMBL" id="FOGV01000014">
    <property type="protein sequence ID" value="SES09288.1"/>
    <property type="molecule type" value="Genomic_DNA"/>
</dbReference>
<reference evidence="9" key="1">
    <citation type="submission" date="2016-10" db="EMBL/GenBank/DDBJ databases">
        <authorList>
            <person name="de Groot N.N."/>
        </authorList>
    </citation>
    <scope>NUCLEOTIDE SEQUENCE [LARGE SCALE GENOMIC DNA]</scope>
    <source>
        <strain evidence="9">10nlg</strain>
    </source>
</reference>
<organism evidence="8 9">
    <name type="scientific">Salisediminibacterium halotolerans</name>
    <dbReference type="NCBI Taxonomy" id="517425"/>
    <lineage>
        <taxon>Bacteria</taxon>
        <taxon>Bacillati</taxon>
        <taxon>Bacillota</taxon>
        <taxon>Bacilli</taxon>
        <taxon>Bacillales</taxon>
        <taxon>Bacillaceae</taxon>
        <taxon>Salisediminibacterium</taxon>
    </lineage>
</organism>
<dbReference type="InterPro" id="IPR045857">
    <property type="entry name" value="O16G_dom_2"/>
</dbReference>
<evidence type="ECO:0000256" key="1">
    <source>
        <dbReference type="ARBA" id="ARBA00004496"/>
    </source>
</evidence>
<dbReference type="STRING" id="1464123.SAMN05444126_11470"/>
<sequence length="563" mass="64899">MERVWWKEAVGYQIYPRSFQDSNGDGIGDLQGIISRLDYLKQLGIDFIWICPMYKSPLDDNGYDISDYRDILDDFGTMADFDELLNEVHNRGMRLIIDLVPNHTSDEHPWFIESRQSKNSPKRDWYIWRDPKADGSEPNNWESIFGGSAWEYDDKTGQYYLHVFSRRQPDLNWENPDVRQAIYDMINWWLEKGVDGFRIDALSHIKKRPGLPDMPNPKGLTYVPSFKMHMNQEGIHAFLQELKDHTYGNDPNVMTVGEANGVSAKNADEWVGKNNGKMDMVFQFEHLDLWDYEVASDLDVLELKKTLSRWQKGLEHDGWNALFIENHDKARVVSTWGDDTTYWKESATALGAMYFLMKGTPYIYQGQEIGMTNIYFDAIADYDDVAALNFYNEETAAGKDPQEVLEILAHTSRDNSRTPMQWDKTDQAGFTDGTPWMKVNPNYQAGVNTADQTADPESILSFYRKMIRLKKSADVFTYGSYDLLMPKDEAVFAYRRELNGTTALVITNLKDEQAEWTADKEASALSAQDLQLINYPDYPDHSNALTVSLRPYEARVYILNSPA</sequence>
<evidence type="ECO:0000256" key="3">
    <source>
        <dbReference type="ARBA" id="ARBA00022801"/>
    </source>
</evidence>
<keyword evidence="6" id="KW-0119">Carbohydrate metabolism</keyword>
<dbReference type="GO" id="GO:0004556">
    <property type="term" value="F:alpha-amylase activity"/>
    <property type="evidence" value="ECO:0007669"/>
    <property type="project" value="UniProtKB-UniRule"/>
</dbReference>
<feature type="domain" description="Glycosyl hydrolase family 13 catalytic" evidence="7">
    <location>
        <begin position="13"/>
        <end position="417"/>
    </location>
</feature>
<dbReference type="RefSeq" id="WP_093073103.1">
    <property type="nucleotide sequence ID" value="NZ_FOGV01000014.1"/>
</dbReference>
<dbReference type="PANTHER" id="PTHR10357">
    <property type="entry name" value="ALPHA-AMYLASE FAMILY MEMBER"/>
    <property type="match status" value="1"/>
</dbReference>
<dbReference type="FunFam" id="3.20.20.80:FF:000064">
    <property type="entry name" value="Oligo-1,6-glucosidase"/>
    <property type="match status" value="2"/>
</dbReference>
<dbReference type="OrthoDB" id="9805159at2"/>
<keyword evidence="3 6" id="KW-0378">Hydrolase</keyword>
<dbReference type="InterPro" id="IPR006047">
    <property type="entry name" value="GH13_cat_dom"/>
</dbReference>
<dbReference type="InterPro" id="IPR017853">
    <property type="entry name" value="GH"/>
</dbReference>
<dbReference type="SUPFAM" id="SSF51011">
    <property type="entry name" value="Glycosyl hydrolase domain"/>
    <property type="match status" value="1"/>
</dbReference>
<dbReference type="Gene3D" id="3.90.400.10">
    <property type="entry name" value="Oligo-1,6-glucosidase, Domain 2"/>
    <property type="match status" value="1"/>
</dbReference>
<keyword evidence="9" id="KW-1185">Reference proteome</keyword>
<comment type="subcellular location">
    <subcellularLocation>
        <location evidence="1">Cytoplasm</location>
    </subcellularLocation>
</comment>
<dbReference type="GO" id="GO:0043169">
    <property type="term" value="F:cation binding"/>
    <property type="evidence" value="ECO:0007669"/>
    <property type="project" value="InterPro"/>
</dbReference>
<dbReference type="SUPFAM" id="SSF51445">
    <property type="entry name" value="(Trans)glycosidases"/>
    <property type="match status" value="1"/>
</dbReference>
<dbReference type="InterPro" id="IPR006046">
    <property type="entry name" value="Alpha_amylase"/>
</dbReference>
<dbReference type="FunFam" id="2.60.40.1180:FF:000007">
    <property type="entry name" value="Sucrose isomerase"/>
    <property type="match status" value="1"/>
</dbReference>
<evidence type="ECO:0000313" key="8">
    <source>
        <dbReference type="EMBL" id="SES09288.1"/>
    </source>
</evidence>
<dbReference type="Pfam" id="PF00128">
    <property type="entry name" value="Alpha-amylase"/>
    <property type="match status" value="1"/>
</dbReference>
<evidence type="ECO:0000256" key="2">
    <source>
        <dbReference type="ARBA" id="ARBA00008061"/>
    </source>
</evidence>
<proteinExistence type="inferred from homology"/>
<protein>
    <recommendedName>
        <fullName evidence="6">Alpha-amylase</fullName>
        <ecNumber evidence="6">3.2.1.1</ecNumber>
    </recommendedName>
</protein>
<keyword evidence="4 6" id="KW-0326">Glycosidase</keyword>
<dbReference type="CDD" id="cd11333">
    <property type="entry name" value="AmyAc_SI_OligoGlu_DGase"/>
    <property type="match status" value="1"/>
</dbReference>